<evidence type="ECO:0000256" key="5">
    <source>
        <dbReference type="ARBA" id="ARBA00022692"/>
    </source>
</evidence>
<keyword evidence="7 10" id="KW-0472">Membrane</keyword>
<feature type="transmembrane region" description="Helical" evidence="10">
    <location>
        <begin position="145"/>
        <end position="163"/>
    </location>
</feature>
<accession>A0ABD2MMJ4</accession>
<sequence>MKISTPKMFDGSGPQLLAVLAGTINAISDGMQYGWTAPSVPILKSANSTIEITHTEEVWLELFYMLGSFLGLPFSINLVDLIGRKMTVWISSFIGIFGWICIGAGNHIYFLYAGRLLLGITADIVFTASPVYISEIAHQNIRGFLAGLIYLMMLFGIVIIYAIGPWIPIYASACVGGFLLSLQIFILPFMPESPYYLIYANQYDKAEKALRRLRNENNITKELDEIQKAVKRQMSERGRPQDLFLIESNRKASLIMILLNFTQHFSGISVLIMNVHSILNQAGSNVIRPEVSAIVFPCLMLVSATVATLIIDDCGRKILLEISGILTTLSLLVIAAFFHIKFLNISTEHMCWVPLLAIMVYAVAMKFGLGIVPIVITAELFPTKVKGLGMALADFIYISSSMLSIYCYQWLNRKFDICVSFYLFGFLCAICTILISFYVPETKGKTLEEIQMSLKNQSVHINMVTEDTKL</sequence>
<proteinExistence type="predicted"/>
<organism evidence="12 13">
    <name type="scientific">Cryptolaemus montrouzieri</name>
    <dbReference type="NCBI Taxonomy" id="559131"/>
    <lineage>
        <taxon>Eukaryota</taxon>
        <taxon>Metazoa</taxon>
        <taxon>Ecdysozoa</taxon>
        <taxon>Arthropoda</taxon>
        <taxon>Hexapoda</taxon>
        <taxon>Insecta</taxon>
        <taxon>Pterygota</taxon>
        <taxon>Neoptera</taxon>
        <taxon>Endopterygota</taxon>
        <taxon>Coleoptera</taxon>
        <taxon>Polyphaga</taxon>
        <taxon>Cucujiformia</taxon>
        <taxon>Coccinelloidea</taxon>
        <taxon>Coccinellidae</taxon>
        <taxon>Scymninae</taxon>
        <taxon>Scymnini</taxon>
        <taxon>Cryptolaemus</taxon>
    </lineage>
</organism>
<dbReference type="PRINTS" id="PR00171">
    <property type="entry name" value="SUGRTRNSPORT"/>
</dbReference>
<evidence type="ECO:0000256" key="4">
    <source>
        <dbReference type="ARBA" id="ARBA00022597"/>
    </source>
</evidence>
<feature type="transmembrane region" description="Helical" evidence="10">
    <location>
        <begin position="169"/>
        <end position="189"/>
    </location>
</feature>
<feature type="transmembrane region" description="Helical" evidence="10">
    <location>
        <begin position="254"/>
        <end position="279"/>
    </location>
</feature>
<protein>
    <recommendedName>
        <fullName evidence="11">Major facilitator superfamily (MFS) profile domain-containing protein</fullName>
    </recommendedName>
</protein>
<dbReference type="InterPro" id="IPR020846">
    <property type="entry name" value="MFS_dom"/>
</dbReference>
<feature type="transmembrane region" description="Helical" evidence="10">
    <location>
        <begin position="388"/>
        <end position="411"/>
    </location>
</feature>
<keyword evidence="9" id="KW-0175">Coiled coil</keyword>
<feature type="transmembrane region" description="Helical" evidence="10">
    <location>
        <begin position="62"/>
        <end position="81"/>
    </location>
</feature>
<feature type="transmembrane region" description="Helical" evidence="10">
    <location>
        <begin position="291"/>
        <end position="311"/>
    </location>
</feature>
<dbReference type="FunFam" id="1.20.1250.20:FF:000218">
    <property type="entry name" value="facilitated trehalose transporter Tret1"/>
    <property type="match status" value="1"/>
</dbReference>
<keyword evidence="8" id="KW-0325">Glycoprotein</keyword>
<dbReference type="AlphaFoldDB" id="A0ABD2MMJ4"/>
<dbReference type="InterPro" id="IPR005828">
    <property type="entry name" value="MFS_sugar_transport-like"/>
</dbReference>
<evidence type="ECO:0000256" key="10">
    <source>
        <dbReference type="SAM" id="Phobius"/>
    </source>
</evidence>
<evidence type="ECO:0000256" key="2">
    <source>
        <dbReference type="ARBA" id="ARBA00022448"/>
    </source>
</evidence>
<dbReference type="PROSITE" id="PS50850">
    <property type="entry name" value="MFS"/>
    <property type="match status" value="1"/>
</dbReference>
<keyword evidence="6 10" id="KW-1133">Transmembrane helix</keyword>
<dbReference type="Proteomes" id="UP001516400">
    <property type="component" value="Unassembled WGS sequence"/>
</dbReference>
<evidence type="ECO:0000313" key="12">
    <source>
        <dbReference type="EMBL" id="KAL3267470.1"/>
    </source>
</evidence>
<evidence type="ECO:0000256" key="1">
    <source>
        <dbReference type="ARBA" id="ARBA00004651"/>
    </source>
</evidence>
<reference evidence="12 13" key="1">
    <citation type="journal article" date="2021" name="BMC Biol.">
        <title>Horizontally acquired antibacterial genes associated with adaptive radiation of ladybird beetles.</title>
        <authorList>
            <person name="Li H.S."/>
            <person name="Tang X.F."/>
            <person name="Huang Y.H."/>
            <person name="Xu Z.Y."/>
            <person name="Chen M.L."/>
            <person name="Du X.Y."/>
            <person name="Qiu B.Y."/>
            <person name="Chen P.T."/>
            <person name="Zhang W."/>
            <person name="Slipinski A."/>
            <person name="Escalona H.E."/>
            <person name="Waterhouse R.M."/>
            <person name="Zwick A."/>
            <person name="Pang H."/>
        </authorList>
    </citation>
    <scope>NUCLEOTIDE SEQUENCE [LARGE SCALE GENOMIC DNA]</scope>
    <source>
        <strain evidence="12">SYSU2018</strain>
    </source>
</reference>
<comment type="subcellular location">
    <subcellularLocation>
        <location evidence="1">Cell membrane</location>
        <topology evidence="1">Multi-pass membrane protein</topology>
    </subcellularLocation>
</comment>
<dbReference type="PROSITE" id="PS00216">
    <property type="entry name" value="SUGAR_TRANSPORT_1"/>
    <property type="match status" value="1"/>
</dbReference>
<evidence type="ECO:0000256" key="9">
    <source>
        <dbReference type="SAM" id="Coils"/>
    </source>
</evidence>
<dbReference type="SUPFAM" id="SSF103473">
    <property type="entry name" value="MFS general substrate transporter"/>
    <property type="match status" value="1"/>
</dbReference>
<evidence type="ECO:0000259" key="11">
    <source>
        <dbReference type="PROSITE" id="PS50850"/>
    </source>
</evidence>
<dbReference type="InterPro" id="IPR036259">
    <property type="entry name" value="MFS_trans_sf"/>
</dbReference>
<dbReference type="GO" id="GO:0005886">
    <property type="term" value="C:plasma membrane"/>
    <property type="evidence" value="ECO:0007669"/>
    <property type="project" value="UniProtKB-SubCell"/>
</dbReference>
<comment type="caution">
    <text evidence="12">The sequence shown here is derived from an EMBL/GenBank/DDBJ whole genome shotgun (WGS) entry which is preliminary data.</text>
</comment>
<evidence type="ECO:0000313" key="13">
    <source>
        <dbReference type="Proteomes" id="UP001516400"/>
    </source>
</evidence>
<keyword evidence="5 10" id="KW-0812">Transmembrane</keyword>
<feature type="transmembrane region" description="Helical" evidence="10">
    <location>
        <begin position="116"/>
        <end position="133"/>
    </location>
</feature>
<dbReference type="InterPro" id="IPR050549">
    <property type="entry name" value="MFS_Trehalose_Transporter"/>
</dbReference>
<keyword evidence="3" id="KW-1003">Cell membrane</keyword>
<feature type="transmembrane region" description="Helical" evidence="10">
    <location>
        <begin position="318"/>
        <end position="340"/>
    </location>
</feature>
<dbReference type="Pfam" id="PF00083">
    <property type="entry name" value="Sugar_tr"/>
    <property type="match status" value="1"/>
</dbReference>
<gene>
    <name evidence="12" type="ORF">HHI36_011593</name>
</gene>
<evidence type="ECO:0000256" key="8">
    <source>
        <dbReference type="ARBA" id="ARBA00023180"/>
    </source>
</evidence>
<evidence type="ECO:0000256" key="3">
    <source>
        <dbReference type="ARBA" id="ARBA00022475"/>
    </source>
</evidence>
<keyword evidence="4" id="KW-0762">Sugar transport</keyword>
<dbReference type="PANTHER" id="PTHR48021">
    <property type="match status" value="1"/>
</dbReference>
<dbReference type="Gene3D" id="1.20.1250.20">
    <property type="entry name" value="MFS general substrate transporter like domains"/>
    <property type="match status" value="1"/>
</dbReference>
<evidence type="ECO:0000256" key="7">
    <source>
        <dbReference type="ARBA" id="ARBA00023136"/>
    </source>
</evidence>
<feature type="transmembrane region" description="Helical" evidence="10">
    <location>
        <begin position="88"/>
        <end position="110"/>
    </location>
</feature>
<keyword evidence="2" id="KW-0813">Transport</keyword>
<dbReference type="InterPro" id="IPR003663">
    <property type="entry name" value="Sugar/inositol_transpt"/>
</dbReference>
<feature type="transmembrane region" description="Helical" evidence="10">
    <location>
        <begin position="417"/>
        <end position="439"/>
    </location>
</feature>
<dbReference type="PANTHER" id="PTHR48021:SF46">
    <property type="entry name" value="MAJOR FACILITATOR SUPERFAMILY (MFS) PROFILE DOMAIN-CONTAINING PROTEIN"/>
    <property type="match status" value="1"/>
</dbReference>
<name>A0ABD2MMJ4_9CUCU</name>
<evidence type="ECO:0000256" key="6">
    <source>
        <dbReference type="ARBA" id="ARBA00022989"/>
    </source>
</evidence>
<dbReference type="EMBL" id="JABFTP020000001">
    <property type="protein sequence ID" value="KAL3267470.1"/>
    <property type="molecule type" value="Genomic_DNA"/>
</dbReference>
<keyword evidence="13" id="KW-1185">Reference proteome</keyword>
<feature type="transmembrane region" description="Helical" evidence="10">
    <location>
        <begin position="352"/>
        <end position="376"/>
    </location>
</feature>
<dbReference type="InterPro" id="IPR005829">
    <property type="entry name" value="Sugar_transporter_CS"/>
</dbReference>
<feature type="domain" description="Major facilitator superfamily (MFS) profile" evidence="11">
    <location>
        <begin position="14"/>
        <end position="443"/>
    </location>
</feature>
<feature type="coiled-coil region" evidence="9">
    <location>
        <begin position="196"/>
        <end position="236"/>
    </location>
</feature>